<evidence type="ECO:0000313" key="2">
    <source>
        <dbReference type="EMBL" id="BDW84880.1"/>
    </source>
</evidence>
<accession>A0AA48HBS5</accession>
<evidence type="ECO:0000256" key="1">
    <source>
        <dbReference type="SAM" id="MobiDB-lite"/>
    </source>
</evidence>
<dbReference type="EMBL" id="AP027266">
    <property type="protein sequence ID" value="BDW84880.1"/>
    <property type="molecule type" value="Genomic_DNA"/>
</dbReference>
<sequence>MQGHIPKGHAARKSQFLPIQTDREMERHEIGPGSIGKTQAGAKLRDRCPRRARL</sequence>
<organism evidence="2 3">
    <name type="scientific">Roseicyclus marinus</name>
    <dbReference type="NCBI Taxonomy" id="2161673"/>
    <lineage>
        <taxon>Bacteria</taxon>
        <taxon>Pseudomonadati</taxon>
        <taxon>Pseudomonadota</taxon>
        <taxon>Alphaproteobacteria</taxon>
        <taxon>Rhodobacterales</taxon>
        <taxon>Roseobacteraceae</taxon>
        <taxon>Roseicyclus</taxon>
    </lineage>
</organism>
<dbReference type="Proteomes" id="UP001337723">
    <property type="component" value="Chromosome"/>
</dbReference>
<dbReference type="AlphaFoldDB" id="A0AA48HBS5"/>
<keyword evidence="3" id="KW-1185">Reference proteome</keyword>
<dbReference type="KEGG" id="rmai:MACH21_10570"/>
<name>A0AA48HBS5_9RHOB</name>
<feature type="compositionally biased region" description="Basic residues" evidence="1">
    <location>
        <begin position="1"/>
        <end position="12"/>
    </location>
</feature>
<protein>
    <submittedName>
        <fullName evidence="2">Uncharacterized protein</fullName>
    </submittedName>
</protein>
<gene>
    <name evidence="2" type="ORF">MACH21_10570</name>
</gene>
<reference evidence="2 3" key="1">
    <citation type="submission" date="2023-01" db="EMBL/GenBank/DDBJ databases">
        <title>Complete genome sequence of Roseicyclus marinus strain Dej080120_10.</title>
        <authorList>
            <person name="Ueki S."/>
            <person name="Maruyama F."/>
        </authorList>
    </citation>
    <scope>NUCLEOTIDE SEQUENCE [LARGE SCALE GENOMIC DNA]</scope>
    <source>
        <strain evidence="2 3">Dej080120_10</strain>
    </source>
</reference>
<feature type="compositionally biased region" description="Basic and acidic residues" evidence="1">
    <location>
        <begin position="21"/>
        <end position="30"/>
    </location>
</feature>
<feature type="compositionally biased region" description="Basic and acidic residues" evidence="1">
    <location>
        <begin position="43"/>
        <end position="54"/>
    </location>
</feature>
<feature type="region of interest" description="Disordered" evidence="1">
    <location>
        <begin position="1"/>
        <end position="54"/>
    </location>
</feature>
<proteinExistence type="predicted"/>
<evidence type="ECO:0000313" key="3">
    <source>
        <dbReference type="Proteomes" id="UP001337723"/>
    </source>
</evidence>